<gene>
    <name evidence="7" type="ORF">SE18_18015</name>
</gene>
<dbReference type="OrthoDB" id="6206554at2"/>
<evidence type="ECO:0000313" key="8">
    <source>
        <dbReference type="Proteomes" id="UP000050277"/>
    </source>
</evidence>
<evidence type="ECO:0000256" key="3">
    <source>
        <dbReference type="ARBA" id="ARBA00022989"/>
    </source>
</evidence>
<evidence type="ECO:0000313" key="7">
    <source>
        <dbReference type="EMBL" id="KPL85514.1"/>
    </source>
</evidence>
<dbReference type="PANTHER" id="PTHR22550:SF5">
    <property type="entry name" value="LEUCINE ZIPPER PROTEIN 4"/>
    <property type="match status" value="1"/>
</dbReference>
<proteinExistence type="predicted"/>
<dbReference type="PROSITE" id="PS50234">
    <property type="entry name" value="VWFA"/>
    <property type="match status" value="1"/>
</dbReference>
<comment type="caution">
    <text evidence="7">The sequence shown here is derived from an EMBL/GenBank/DDBJ whole genome shotgun (WGS) entry which is preliminary data.</text>
</comment>
<evidence type="ECO:0000259" key="6">
    <source>
        <dbReference type="PROSITE" id="PS50234"/>
    </source>
</evidence>
<protein>
    <recommendedName>
        <fullName evidence="6">VWFA domain-containing protein</fullName>
    </recommendedName>
</protein>
<accession>A0A0N8GR50</accession>
<evidence type="ECO:0000256" key="4">
    <source>
        <dbReference type="ARBA" id="ARBA00023136"/>
    </source>
</evidence>
<dbReference type="Pfam" id="PF13519">
    <property type="entry name" value="VWA_2"/>
    <property type="match status" value="1"/>
</dbReference>
<evidence type="ECO:0000256" key="2">
    <source>
        <dbReference type="ARBA" id="ARBA00022692"/>
    </source>
</evidence>
<reference evidence="7 8" key="1">
    <citation type="submission" date="2015-07" db="EMBL/GenBank/DDBJ databases">
        <title>Whole genome sequence of Herpetosiphon geysericola DSM 7119.</title>
        <authorList>
            <person name="Hemp J."/>
            <person name="Ward L.M."/>
            <person name="Pace L.A."/>
            <person name="Fischer W.W."/>
        </authorList>
    </citation>
    <scope>NUCLEOTIDE SEQUENCE [LARGE SCALE GENOMIC DNA]</scope>
    <source>
        <strain evidence="7 8">DSM 7119</strain>
    </source>
</reference>
<dbReference type="SUPFAM" id="SSF53300">
    <property type="entry name" value="vWA-like"/>
    <property type="match status" value="1"/>
</dbReference>
<dbReference type="Gene3D" id="3.40.50.410">
    <property type="entry name" value="von Willebrand factor, type A domain"/>
    <property type="match status" value="1"/>
</dbReference>
<evidence type="ECO:0000256" key="1">
    <source>
        <dbReference type="ARBA" id="ARBA00022475"/>
    </source>
</evidence>
<keyword evidence="8" id="KW-1185">Reference proteome</keyword>
<dbReference type="InterPro" id="IPR050768">
    <property type="entry name" value="UPF0353/GerABKA_families"/>
</dbReference>
<dbReference type="InterPro" id="IPR002035">
    <property type="entry name" value="VWF_A"/>
</dbReference>
<name>A0A0N8GR50_9CHLR</name>
<keyword evidence="4 5" id="KW-0472">Membrane</keyword>
<dbReference type="STRING" id="70996.SE18_18015"/>
<keyword evidence="3 5" id="KW-1133">Transmembrane helix</keyword>
<dbReference type="AlphaFoldDB" id="A0A0N8GR50"/>
<dbReference type="InterPro" id="IPR036465">
    <property type="entry name" value="vWFA_dom_sf"/>
</dbReference>
<dbReference type="Proteomes" id="UP000050277">
    <property type="component" value="Unassembled WGS sequence"/>
</dbReference>
<keyword evidence="2 5" id="KW-0812">Transmembrane</keyword>
<dbReference type="PRINTS" id="PR00453">
    <property type="entry name" value="VWFADOMAIN"/>
</dbReference>
<dbReference type="SMART" id="SM00327">
    <property type="entry name" value="VWA"/>
    <property type="match status" value="1"/>
</dbReference>
<dbReference type="PANTHER" id="PTHR22550">
    <property type="entry name" value="SPORE GERMINATION PROTEIN"/>
    <property type="match status" value="1"/>
</dbReference>
<evidence type="ECO:0000256" key="5">
    <source>
        <dbReference type="SAM" id="Phobius"/>
    </source>
</evidence>
<dbReference type="EMBL" id="LGKP01000025">
    <property type="protein sequence ID" value="KPL85514.1"/>
    <property type="molecule type" value="Genomic_DNA"/>
</dbReference>
<dbReference type="RefSeq" id="WP_054535838.1">
    <property type="nucleotide sequence ID" value="NZ_LGKP01000025.1"/>
</dbReference>
<keyword evidence="1" id="KW-1003">Cell membrane</keyword>
<sequence>MALVPANLWLLLVLLPLAGVFWLARRAEERDRAALGDPGLIASLLSMQPQRQRRIRMVLQLSAVGLIIVALARPVWGSGDETLKRSGLQVLMLLDGSRSMAAQDVRPSRIDASKRIVLAMLDRLDGNQVGMLMFGSSSYVQFPLTSDLAAARSLVEPINPRGLSLGGTDVEEVITEGLRSFPIGQVEGRTMILITDGGDPDEQADGEAVAAAREAAKMGLTIHTIGMGTEAGGQIPVYDELGNISYVEDQGQRVISKLNQPLLEQIASATGGTYFDGSSLDLDKLQTVLEQSAPVDMADQTRRIYSERFYLFAGLAFILLVLDVYVGRLDQGKVATA</sequence>
<feature type="domain" description="VWFA" evidence="6">
    <location>
        <begin position="89"/>
        <end position="270"/>
    </location>
</feature>
<feature type="transmembrane region" description="Helical" evidence="5">
    <location>
        <begin position="309"/>
        <end position="326"/>
    </location>
</feature>
<organism evidence="7 8">
    <name type="scientific">Herpetosiphon geysericola</name>
    <dbReference type="NCBI Taxonomy" id="70996"/>
    <lineage>
        <taxon>Bacteria</taxon>
        <taxon>Bacillati</taxon>
        <taxon>Chloroflexota</taxon>
        <taxon>Chloroflexia</taxon>
        <taxon>Herpetosiphonales</taxon>
        <taxon>Herpetosiphonaceae</taxon>
        <taxon>Herpetosiphon</taxon>
    </lineage>
</organism>
<feature type="transmembrane region" description="Helical" evidence="5">
    <location>
        <begin position="6"/>
        <end position="24"/>
    </location>
</feature>